<dbReference type="Gene3D" id="1.10.287.950">
    <property type="entry name" value="Methyl-accepting chemotaxis protein"/>
    <property type="match status" value="1"/>
</dbReference>
<comment type="caution">
    <text evidence="4">The sequence shown here is derived from an EMBL/GenBank/DDBJ whole genome shotgun (WGS) entry which is preliminary data.</text>
</comment>
<name>A0ABQ5JW34_9EUKA</name>
<dbReference type="EMBL" id="BQXS01006383">
    <property type="protein sequence ID" value="GKT19654.1"/>
    <property type="molecule type" value="Genomic_DNA"/>
</dbReference>
<evidence type="ECO:0000259" key="3">
    <source>
        <dbReference type="PROSITE" id="PS50111"/>
    </source>
</evidence>
<sequence>MALNANIEAARAGEHGRGFAVVAGEVRLLAEETGHAAKSITEIIKGIQNEVKQVTDNIESNVQEVKEAVNVMEVGKKSLAKVVEQSTKASEQCEELNIVFNQIEQSASQSSSAV</sequence>
<keyword evidence="5" id="KW-1185">Reference proteome</keyword>
<gene>
    <name evidence="4" type="ORF">ADUPG1_004334</name>
</gene>
<evidence type="ECO:0000313" key="4">
    <source>
        <dbReference type="EMBL" id="GKT19654.1"/>
    </source>
</evidence>
<dbReference type="Proteomes" id="UP001057375">
    <property type="component" value="Unassembled WGS sequence"/>
</dbReference>
<dbReference type="Pfam" id="PF00015">
    <property type="entry name" value="MCPsignal"/>
    <property type="match status" value="1"/>
</dbReference>
<organism evidence="4 5">
    <name type="scientific">Aduncisulcus paluster</name>
    <dbReference type="NCBI Taxonomy" id="2918883"/>
    <lineage>
        <taxon>Eukaryota</taxon>
        <taxon>Metamonada</taxon>
        <taxon>Carpediemonas-like organisms</taxon>
        <taxon>Aduncisulcus</taxon>
    </lineage>
</organism>
<feature type="non-terminal residue" evidence="4">
    <location>
        <position position="114"/>
    </location>
</feature>
<feature type="domain" description="Methyl-accepting transducer" evidence="3">
    <location>
        <begin position="1"/>
        <end position="114"/>
    </location>
</feature>
<dbReference type="PROSITE" id="PS50111">
    <property type="entry name" value="CHEMOTAXIS_TRANSDUC_2"/>
    <property type="match status" value="1"/>
</dbReference>
<dbReference type="PANTHER" id="PTHR32089:SF112">
    <property type="entry name" value="LYSOZYME-LIKE PROTEIN-RELATED"/>
    <property type="match status" value="1"/>
</dbReference>
<proteinExistence type="predicted"/>
<protein>
    <submittedName>
        <fullName evidence="4">Methyl-accepting chemotaxis protein</fullName>
    </submittedName>
</protein>
<dbReference type="SUPFAM" id="SSF58104">
    <property type="entry name" value="Methyl-accepting chemotaxis protein (MCP) signaling domain"/>
    <property type="match status" value="1"/>
</dbReference>
<evidence type="ECO:0000313" key="5">
    <source>
        <dbReference type="Proteomes" id="UP001057375"/>
    </source>
</evidence>
<dbReference type="PANTHER" id="PTHR32089">
    <property type="entry name" value="METHYL-ACCEPTING CHEMOTAXIS PROTEIN MCPB"/>
    <property type="match status" value="1"/>
</dbReference>
<evidence type="ECO:0000256" key="1">
    <source>
        <dbReference type="ARBA" id="ARBA00023224"/>
    </source>
</evidence>
<accession>A0ABQ5JW34</accession>
<keyword evidence="1 2" id="KW-0807">Transducer</keyword>
<reference evidence="4" key="1">
    <citation type="submission" date="2022-03" db="EMBL/GenBank/DDBJ databases">
        <title>Draft genome sequence of Aduncisulcus paluster, a free-living microaerophilic Fornicata.</title>
        <authorList>
            <person name="Yuyama I."/>
            <person name="Kume K."/>
            <person name="Tamura T."/>
            <person name="Inagaki Y."/>
            <person name="Hashimoto T."/>
        </authorList>
    </citation>
    <scope>NUCLEOTIDE SEQUENCE</scope>
    <source>
        <strain evidence="4">NY0171</strain>
    </source>
</reference>
<evidence type="ECO:0000256" key="2">
    <source>
        <dbReference type="PROSITE-ProRule" id="PRU00284"/>
    </source>
</evidence>
<dbReference type="InterPro" id="IPR004089">
    <property type="entry name" value="MCPsignal_dom"/>
</dbReference>